<keyword evidence="2" id="KW-1185">Reference proteome</keyword>
<dbReference type="Proteomes" id="UP000308600">
    <property type="component" value="Unassembled WGS sequence"/>
</dbReference>
<name>A0ACD3ACJ6_9AGAR</name>
<sequence>MSQLGKAQLLSIYLPSETTPLRPLSEAMWMQPAPTLLGLRLDHASICRRNIFSGVFPQLTELHLAFCEFDWDIPLISNPTSTSLHTVYNTKKVTVTRLLRLLQSLPCLVDYEESHCLERSSIHEPPVARCVRLPNIKTLSTSDDENLSLDLLRGLEAPQASITTSHGARYPSVVKRTLSDFQDAFGHKWNGVHSLRSRQDPKYCEFSISTTETTTYSFSVLTFSDSWSHFNFVKFACQNLPVQNLQSCSTNRLSVEAANLLGRLRWLNKLRLIGESAVQPFIAALGPTWNGNDPVDINEDSGAPSDYALPFRALQQLALVKMEAPAAYNGLLGVLTSRKASGIGLKNLTLSKSKIIMADIAPLTLVVDVVSFDA</sequence>
<reference evidence="1 2" key="1">
    <citation type="journal article" date="2019" name="Nat. Ecol. Evol.">
        <title>Megaphylogeny resolves global patterns of mushroom evolution.</title>
        <authorList>
            <person name="Varga T."/>
            <person name="Krizsan K."/>
            <person name="Foldi C."/>
            <person name="Dima B."/>
            <person name="Sanchez-Garcia M."/>
            <person name="Sanchez-Ramirez S."/>
            <person name="Szollosi G.J."/>
            <person name="Szarkandi J.G."/>
            <person name="Papp V."/>
            <person name="Albert L."/>
            <person name="Andreopoulos W."/>
            <person name="Angelini C."/>
            <person name="Antonin V."/>
            <person name="Barry K.W."/>
            <person name="Bougher N.L."/>
            <person name="Buchanan P."/>
            <person name="Buyck B."/>
            <person name="Bense V."/>
            <person name="Catcheside P."/>
            <person name="Chovatia M."/>
            <person name="Cooper J."/>
            <person name="Damon W."/>
            <person name="Desjardin D."/>
            <person name="Finy P."/>
            <person name="Geml J."/>
            <person name="Haridas S."/>
            <person name="Hughes K."/>
            <person name="Justo A."/>
            <person name="Karasinski D."/>
            <person name="Kautmanova I."/>
            <person name="Kiss B."/>
            <person name="Kocsube S."/>
            <person name="Kotiranta H."/>
            <person name="LaButti K.M."/>
            <person name="Lechner B.E."/>
            <person name="Liimatainen K."/>
            <person name="Lipzen A."/>
            <person name="Lukacs Z."/>
            <person name="Mihaltcheva S."/>
            <person name="Morgado L.N."/>
            <person name="Niskanen T."/>
            <person name="Noordeloos M.E."/>
            <person name="Ohm R.A."/>
            <person name="Ortiz-Santana B."/>
            <person name="Ovrebo C."/>
            <person name="Racz N."/>
            <person name="Riley R."/>
            <person name="Savchenko A."/>
            <person name="Shiryaev A."/>
            <person name="Soop K."/>
            <person name="Spirin V."/>
            <person name="Szebenyi C."/>
            <person name="Tomsovsky M."/>
            <person name="Tulloss R.E."/>
            <person name="Uehling J."/>
            <person name="Grigoriev I.V."/>
            <person name="Vagvolgyi C."/>
            <person name="Papp T."/>
            <person name="Martin F.M."/>
            <person name="Miettinen O."/>
            <person name="Hibbett D.S."/>
            <person name="Nagy L.G."/>
        </authorList>
    </citation>
    <scope>NUCLEOTIDE SEQUENCE [LARGE SCALE GENOMIC DNA]</scope>
    <source>
        <strain evidence="1 2">NL-1719</strain>
    </source>
</reference>
<gene>
    <name evidence="1" type="ORF">BDN72DRAFT_323326</name>
</gene>
<evidence type="ECO:0000313" key="2">
    <source>
        <dbReference type="Proteomes" id="UP000308600"/>
    </source>
</evidence>
<proteinExistence type="predicted"/>
<evidence type="ECO:0000313" key="1">
    <source>
        <dbReference type="EMBL" id="TFK63373.1"/>
    </source>
</evidence>
<accession>A0ACD3ACJ6</accession>
<organism evidence="1 2">
    <name type="scientific">Pluteus cervinus</name>
    <dbReference type="NCBI Taxonomy" id="181527"/>
    <lineage>
        <taxon>Eukaryota</taxon>
        <taxon>Fungi</taxon>
        <taxon>Dikarya</taxon>
        <taxon>Basidiomycota</taxon>
        <taxon>Agaricomycotina</taxon>
        <taxon>Agaricomycetes</taxon>
        <taxon>Agaricomycetidae</taxon>
        <taxon>Agaricales</taxon>
        <taxon>Pluteineae</taxon>
        <taxon>Pluteaceae</taxon>
        <taxon>Pluteus</taxon>
    </lineage>
</organism>
<dbReference type="EMBL" id="ML208526">
    <property type="protein sequence ID" value="TFK63373.1"/>
    <property type="molecule type" value="Genomic_DNA"/>
</dbReference>
<protein>
    <submittedName>
        <fullName evidence="1">Uncharacterized protein</fullName>
    </submittedName>
</protein>